<sequence length="317" mass="33851">MVNTPDDPNQAQAWISGTPPDQTIDFYIPRGNTGPRGPVGPIGPSLAVGSVATVTGPAAPGTVGPQGLTGPKGDPGGFTIGTSLNAADLNTIRAPGLYVQTNGGNTTLANNYPKTLSVPVHMEVFAATSDNERITQELTFVSSDVNVGSRMKYSRTYYAGVWQPWRVYNSTRVDVSAGRAIYQWDDVNGRDQMIYGDTGWRDLTPLVGAAAWLRTRRMGNTVWLWGAAINLSAVAPSEVMYVLPAGFRTGSNSINALIGRDGTAFCIFEVNLNGNLKAPFTGSTPRTTDYYFMISFPTSESWPTTLPGTASGFIPNL</sequence>
<organism evidence="2 3">
    <name type="scientific">Arthrobacter phage Teacup</name>
    <dbReference type="NCBI Taxonomy" id="2015871"/>
    <lineage>
        <taxon>Viruses</taxon>
        <taxon>Duplodnaviria</taxon>
        <taxon>Heunggongvirae</taxon>
        <taxon>Uroviricota</taxon>
        <taxon>Caudoviricetes</taxon>
        <taxon>Gordonvirus</taxon>
        <taxon>Gordonvirus teacup</taxon>
    </lineage>
</organism>
<protein>
    <recommendedName>
        <fullName evidence="4">Minor tail protein</fullName>
    </recommendedName>
</protein>
<feature type="region of interest" description="Disordered" evidence="1">
    <location>
        <begin position="1"/>
        <end position="22"/>
    </location>
</feature>
<name>A0A222ZHU9_9CAUD</name>
<gene>
    <name evidence="2" type="primary">22</name>
    <name evidence="2" type="ORF">SEA_TEACUP_22</name>
</gene>
<keyword evidence="3" id="KW-1185">Reference proteome</keyword>
<evidence type="ECO:0000313" key="3">
    <source>
        <dbReference type="Proteomes" id="UP000222773"/>
    </source>
</evidence>
<accession>A0A222ZHU9</accession>
<dbReference type="EMBL" id="MF140432">
    <property type="protein sequence ID" value="ASR84028.1"/>
    <property type="molecule type" value="Genomic_DNA"/>
</dbReference>
<dbReference type="GeneID" id="79993105"/>
<dbReference type="RefSeq" id="YP_010749764.1">
    <property type="nucleotide sequence ID" value="NC_073326.1"/>
</dbReference>
<evidence type="ECO:0000256" key="1">
    <source>
        <dbReference type="SAM" id="MobiDB-lite"/>
    </source>
</evidence>
<proteinExistence type="predicted"/>
<evidence type="ECO:0000313" key="2">
    <source>
        <dbReference type="EMBL" id="ASR84028.1"/>
    </source>
</evidence>
<dbReference type="KEGG" id="vg:79993105"/>
<reference evidence="2 3" key="1">
    <citation type="submission" date="2017-05" db="EMBL/GenBank/DDBJ databases">
        <authorList>
            <person name="Otto L."/>
            <person name="Bidlack C."/>
            <person name="Kremp M."/>
            <person name="Pizzorno M."/>
            <person name="Stowe E."/>
            <person name="Krukonis G."/>
            <person name="Stoner T.H."/>
            <person name="Garlena R.A."/>
            <person name="Russell D.A."/>
            <person name="Pope W.H."/>
            <person name="Jacobs-Sera D."/>
            <person name="Hatfull G.F."/>
        </authorList>
    </citation>
    <scope>NUCLEOTIDE SEQUENCE [LARGE SCALE GENOMIC DNA]</scope>
</reference>
<dbReference type="CDD" id="cd19958">
    <property type="entry name" value="pyocin_knob"/>
    <property type="match status" value="1"/>
</dbReference>
<evidence type="ECO:0008006" key="4">
    <source>
        <dbReference type="Google" id="ProtNLM"/>
    </source>
</evidence>
<dbReference type="Proteomes" id="UP000222773">
    <property type="component" value="Segment"/>
</dbReference>
<feature type="compositionally biased region" description="Polar residues" evidence="1">
    <location>
        <begin position="1"/>
        <end position="21"/>
    </location>
</feature>